<keyword evidence="4" id="KW-1003">Cell membrane</keyword>
<dbReference type="SUPFAM" id="SSF47384">
    <property type="entry name" value="Homodimeric domain of signal transducing histidine kinase"/>
    <property type="match status" value="1"/>
</dbReference>
<feature type="domain" description="Histidine kinase" evidence="13">
    <location>
        <begin position="412"/>
        <end position="617"/>
    </location>
</feature>
<evidence type="ECO:0000313" key="18">
    <source>
        <dbReference type="Proteomes" id="UP000679992"/>
    </source>
</evidence>
<dbReference type="Proteomes" id="UP000679992">
    <property type="component" value="Unassembled WGS sequence"/>
</dbReference>
<dbReference type="SMART" id="SM00304">
    <property type="entry name" value="HAMP"/>
    <property type="match status" value="1"/>
</dbReference>
<dbReference type="PROSITE" id="PS50885">
    <property type="entry name" value="HAMP"/>
    <property type="match status" value="1"/>
</dbReference>
<evidence type="ECO:0000256" key="5">
    <source>
        <dbReference type="ARBA" id="ARBA00022553"/>
    </source>
</evidence>
<dbReference type="SMART" id="SM00387">
    <property type="entry name" value="HATPase_c"/>
    <property type="match status" value="1"/>
</dbReference>
<dbReference type="InterPro" id="IPR000700">
    <property type="entry name" value="PAS-assoc_C"/>
</dbReference>
<evidence type="ECO:0000256" key="6">
    <source>
        <dbReference type="ARBA" id="ARBA00022679"/>
    </source>
</evidence>
<dbReference type="CDD" id="cd00130">
    <property type="entry name" value="PAS"/>
    <property type="match status" value="1"/>
</dbReference>
<protein>
    <recommendedName>
        <fullName evidence="3">histidine kinase</fullName>
        <ecNumber evidence="3">2.7.13.3</ecNumber>
    </recommendedName>
</protein>
<organism evidence="17 18">
    <name type="scientific">Paenibacillus vini</name>
    <dbReference type="NCBI Taxonomy" id="1476024"/>
    <lineage>
        <taxon>Bacteria</taxon>
        <taxon>Bacillati</taxon>
        <taxon>Bacillota</taxon>
        <taxon>Bacilli</taxon>
        <taxon>Bacillales</taxon>
        <taxon>Paenibacillaceae</taxon>
        <taxon>Paenibacillus</taxon>
    </lineage>
</organism>
<keyword evidence="5" id="KW-0597">Phosphoprotein</keyword>
<evidence type="ECO:0000256" key="10">
    <source>
        <dbReference type="ARBA" id="ARBA00023012"/>
    </source>
</evidence>
<dbReference type="Gene3D" id="3.30.450.20">
    <property type="entry name" value="PAS domain"/>
    <property type="match status" value="1"/>
</dbReference>
<evidence type="ECO:0000313" key="17">
    <source>
        <dbReference type="EMBL" id="GIP55596.1"/>
    </source>
</evidence>
<evidence type="ECO:0000256" key="9">
    <source>
        <dbReference type="ARBA" id="ARBA00022840"/>
    </source>
</evidence>
<sequence>MSIKIKLSLIMTVFAVTLLTINIVLSFFTTRDNLRKDSEANMILIAKQIAVAVEQSRSVYEHIKNGTGPGIDRKFIEDTLSMTSPELITQESMQANSDLLEITGINPSIFESGQTLMFGTYRYKNDTLVAERAHKALQQNTPLLFETKIEGQRVVDSFIPIQPLYQKPYVIRIISSYEPISSAISKHMWSQLSISLVLLQIVIFSSYILAGELIRPLQEILIKVGRLTTGDFDTRIQTNRKDELGQLVRQIDTMADSMGHYMTVLKQKNEENRQMKEHLESIINQTADAIHVTDLDGSILRVNSAFEELFGWTSEEIVGSRLEFIPPSKADEQAGWSKEVGQGRPFVLTETVRLRKDGTEVHVSISESPVYDEDGLIVAFISISRDMTEHNKMEELLRRSEKLTTVGQLAAGVAHEIRNPLTTLRGFLQMQQRTKMINQMHTDIMLSELDRINLIVSEFLILAKPQAVQYETKDVRFTLGDVISLLDSEAHLHNIEFKAHFSSAPILVHCEENQLKQVFINVLKNAMEAMPNGGTITLCLDGENEREAVIQVIDEGEGISKERLDKLGEPFYTNKEKGTGLGLMVTQRIIEGHKGNMSIDSEVGKGTVVTITLPRVVEVSRSEDSTAGRV</sequence>
<dbReference type="RefSeq" id="WP_213656489.1">
    <property type="nucleotide sequence ID" value="NZ_BOSL01000021.1"/>
</dbReference>
<dbReference type="Gene3D" id="6.10.340.10">
    <property type="match status" value="1"/>
</dbReference>
<comment type="subcellular location">
    <subcellularLocation>
        <location evidence="2">Cell membrane</location>
        <topology evidence="2">Multi-pass membrane protein</topology>
    </subcellularLocation>
</comment>
<keyword evidence="9" id="KW-0067">ATP-binding</keyword>
<keyword evidence="7" id="KW-0547">Nucleotide-binding</keyword>
<keyword evidence="10" id="KW-0902">Two-component regulatory system</keyword>
<keyword evidence="12" id="KW-0812">Transmembrane</keyword>
<name>A0ABQ4MHY5_9BACL</name>
<dbReference type="SUPFAM" id="SSF55874">
    <property type="entry name" value="ATPase domain of HSP90 chaperone/DNA topoisomerase II/histidine kinase"/>
    <property type="match status" value="1"/>
</dbReference>
<dbReference type="InterPro" id="IPR005467">
    <property type="entry name" value="His_kinase_dom"/>
</dbReference>
<dbReference type="InterPro" id="IPR004358">
    <property type="entry name" value="Sig_transdc_His_kin-like_C"/>
</dbReference>
<proteinExistence type="predicted"/>
<evidence type="ECO:0000259" key="14">
    <source>
        <dbReference type="PROSITE" id="PS50112"/>
    </source>
</evidence>
<evidence type="ECO:0000259" key="13">
    <source>
        <dbReference type="PROSITE" id="PS50109"/>
    </source>
</evidence>
<dbReference type="EC" id="2.7.13.3" evidence="3"/>
<dbReference type="CDD" id="cd00082">
    <property type="entry name" value="HisKA"/>
    <property type="match status" value="1"/>
</dbReference>
<dbReference type="InterPro" id="IPR036890">
    <property type="entry name" value="HATPase_C_sf"/>
</dbReference>
<dbReference type="PANTHER" id="PTHR43065">
    <property type="entry name" value="SENSOR HISTIDINE KINASE"/>
    <property type="match status" value="1"/>
</dbReference>
<dbReference type="InterPro" id="IPR036097">
    <property type="entry name" value="HisK_dim/P_sf"/>
</dbReference>
<dbReference type="PROSITE" id="PS50109">
    <property type="entry name" value="HIS_KIN"/>
    <property type="match status" value="1"/>
</dbReference>
<dbReference type="SMART" id="SM00086">
    <property type="entry name" value="PAC"/>
    <property type="match status" value="1"/>
</dbReference>
<evidence type="ECO:0000256" key="3">
    <source>
        <dbReference type="ARBA" id="ARBA00012438"/>
    </source>
</evidence>
<dbReference type="Pfam" id="PF00989">
    <property type="entry name" value="PAS"/>
    <property type="match status" value="1"/>
</dbReference>
<keyword evidence="8" id="KW-0418">Kinase</keyword>
<evidence type="ECO:0000259" key="15">
    <source>
        <dbReference type="PROSITE" id="PS50113"/>
    </source>
</evidence>
<evidence type="ECO:0000256" key="8">
    <source>
        <dbReference type="ARBA" id="ARBA00022777"/>
    </source>
</evidence>
<reference evidence="17 18" key="1">
    <citation type="submission" date="2021-03" db="EMBL/GenBank/DDBJ databases">
        <title>Antimicrobial resistance genes in bacteria isolated from Japanese honey, and their potential for conferring macrolide and lincosamide resistance in the American foulbrood pathogen Paenibacillus larvae.</title>
        <authorList>
            <person name="Okamoto M."/>
            <person name="Kumagai M."/>
            <person name="Kanamori H."/>
            <person name="Takamatsu D."/>
        </authorList>
    </citation>
    <scope>NUCLEOTIDE SEQUENCE [LARGE SCALE GENOMIC DNA]</scope>
    <source>
        <strain evidence="17 18">J42TS3</strain>
    </source>
</reference>
<gene>
    <name evidence="17" type="ORF">J42TS3_46310</name>
</gene>
<feature type="domain" description="PAC" evidence="15">
    <location>
        <begin position="347"/>
        <end position="399"/>
    </location>
</feature>
<dbReference type="Gene3D" id="1.10.287.130">
    <property type="match status" value="1"/>
</dbReference>
<dbReference type="PROSITE" id="PS50113">
    <property type="entry name" value="PAC"/>
    <property type="match status" value="1"/>
</dbReference>
<dbReference type="SMART" id="SM00091">
    <property type="entry name" value="PAS"/>
    <property type="match status" value="1"/>
</dbReference>
<dbReference type="Pfam" id="PF00672">
    <property type="entry name" value="HAMP"/>
    <property type="match status" value="1"/>
</dbReference>
<dbReference type="PRINTS" id="PR00344">
    <property type="entry name" value="BCTRLSENSOR"/>
</dbReference>
<keyword evidence="6" id="KW-0808">Transferase</keyword>
<dbReference type="InterPro" id="IPR001610">
    <property type="entry name" value="PAC"/>
</dbReference>
<evidence type="ECO:0000256" key="2">
    <source>
        <dbReference type="ARBA" id="ARBA00004651"/>
    </source>
</evidence>
<accession>A0ABQ4MHY5</accession>
<dbReference type="Pfam" id="PF00512">
    <property type="entry name" value="HisKA"/>
    <property type="match status" value="1"/>
</dbReference>
<dbReference type="PANTHER" id="PTHR43065:SF34">
    <property type="entry name" value="SPORULATION KINASE A"/>
    <property type="match status" value="1"/>
</dbReference>
<feature type="transmembrane region" description="Helical" evidence="12">
    <location>
        <begin position="7"/>
        <end position="28"/>
    </location>
</feature>
<comment type="catalytic activity">
    <reaction evidence="1">
        <text>ATP + protein L-histidine = ADP + protein N-phospho-L-histidine.</text>
        <dbReference type="EC" id="2.7.13.3"/>
    </reaction>
</comment>
<dbReference type="PROSITE" id="PS50112">
    <property type="entry name" value="PAS"/>
    <property type="match status" value="1"/>
</dbReference>
<dbReference type="Pfam" id="PF02518">
    <property type="entry name" value="HATPase_c"/>
    <property type="match status" value="1"/>
</dbReference>
<dbReference type="CDD" id="cd06225">
    <property type="entry name" value="HAMP"/>
    <property type="match status" value="1"/>
</dbReference>
<dbReference type="InterPro" id="IPR013767">
    <property type="entry name" value="PAS_fold"/>
</dbReference>
<keyword evidence="11 12" id="KW-0472">Membrane</keyword>
<dbReference type="SMART" id="SM00388">
    <property type="entry name" value="HisKA"/>
    <property type="match status" value="1"/>
</dbReference>
<dbReference type="Gene3D" id="3.30.565.10">
    <property type="entry name" value="Histidine kinase-like ATPase, C-terminal domain"/>
    <property type="match status" value="1"/>
</dbReference>
<evidence type="ECO:0000256" key="12">
    <source>
        <dbReference type="SAM" id="Phobius"/>
    </source>
</evidence>
<evidence type="ECO:0000256" key="7">
    <source>
        <dbReference type="ARBA" id="ARBA00022741"/>
    </source>
</evidence>
<dbReference type="InterPro" id="IPR000014">
    <property type="entry name" value="PAS"/>
</dbReference>
<dbReference type="SUPFAM" id="SSF55785">
    <property type="entry name" value="PYP-like sensor domain (PAS domain)"/>
    <property type="match status" value="1"/>
</dbReference>
<keyword evidence="18" id="KW-1185">Reference proteome</keyword>
<dbReference type="InterPro" id="IPR003594">
    <property type="entry name" value="HATPase_dom"/>
</dbReference>
<dbReference type="InterPro" id="IPR035965">
    <property type="entry name" value="PAS-like_dom_sf"/>
</dbReference>
<comment type="caution">
    <text evidence="17">The sequence shown here is derived from an EMBL/GenBank/DDBJ whole genome shotgun (WGS) entry which is preliminary data.</text>
</comment>
<dbReference type="SUPFAM" id="SSF158472">
    <property type="entry name" value="HAMP domain-like"/>
    <property type="match status" value="1"/>
</dbReference>
<keyword evidence="12" id="KW-1133">Transmembrane helix</keyword>
<evidence type="ECO:0000256" key="11">
    <source>
        <dbReference type="ARBA" id="ARBA00023136"/>
    </source>
</evidence>
<evidence type="ECO:0000256" key="4">
    <source>
        <dbReference type="ARBA" id="ARBA00022475"/>
    </source>
</evidence>
<feature type="domain" description="HAMP" evidence="16">
    <location>
        <begin position="211"/>
        <end position="263"/>
    </location>
</feature>
<evidence type="ECO:0000259" key="16">
    <source>
        <dbReference type="PROSITE" id="PS50885"/>
    </source>
</evidence>
<dbReference type="NCBIfam" id="TIGR00229">
    <property type="entry name" value="sensory_box"/>
    <property type="match status" value="1"/>
</dbReference>
<dbReference type="InterPro" id="IPR003660">
    <property type="entry name" value="HAMP_dom"/>
</dbReference>
<feature type="domain" description="PAS" evidence="14">
    <location>
        <begin position="275"/>
        <end position="328"/>
    </location>
</feature>
<evidence type="ECO:0000256" key="1">
    <source>
        <dbReference type="ARBA" id="ARBA00000085"/>
    </source>
</evidence>
<dbReference type="InterPro" id="IPR003661">
    <property type="entry name" value="HisK_dim/P_dom"/>
</dbReference>
<dbReference type="EMBL" id="BOSL01000021">
    <property type="protein sequence ID" value="GIP55596.1"/>
    <property type="molecule type" value="Genomic_DNA"/>
</dbReference>